<gene>
    <name evidence="1" type="ORF">OSB04_un001475</name>
</gene>
<keyword evidence="2" id="KW-1185">Reference proteome</keyword>
<organism evidence="1 2">
    <name type="scientific">Centaurea solstitialis</name>
    <name type="common">yellow star-thistle</name>
    <dbReference type="NCBI Taxonomy" id="347529"/>
    <lineage>
        <taxon>Eukaryota</taxon>
        <taxon>Viridiplantae</taxon>
        <taxon>Streptophyta</taxon>
        <taxon>Embryophyta</taxon>
        <taxon>Tracheophyta</taxon>
        <taxon>Spermatophyta</taxon>
        <taxon>Magnoliopsida</taxon>
        <taxon>eudicotyledons</taxon>
        <taxon>Gunneridae</taxon>
        <taxon>Pentapetalae</taxon>
        <taxon>asterids</taxon>
        <taxon>campanulids</taxon>
        <taxon>Asterales</taxon>
        <taxon>Asteraceae</taxon>
        <taxon>Carduoideae</taxon>
        <taxon>Cardueae</taxon>
        <taxon>Centaureinae</taxon>
        <taxon>Centaurea</taxon>
    </lineage>
</organism>
<dbReference type="EMBL" id="JARYMX010000267">
    <property type="protein sequence ID" value="KAJ9535412.1"/>
    <property type="molecule type" value="Genomic_DNA"/>
</dbReference>
<comment type="caution">
    <text evidence="1">The sequence shown here is derived from an EMBL/GenBank/DDBJ whole genome shotgun (WGS) entry which is preliminary data.</text>
</comment>
<evidence type="ECO:0000313" key="1">
    <source>
        <dbReference type="EMBL" id="KAJ9535412.1"/>
    </source>
</evidence>
<dbReference type="AlphaFoldDB" id="A0AA38VUM3"/>
<accession>A0AA38VUM3</accession>
<protein>
    <submittedName>
        <fullName evidence="1">Uncharacterized protein</fullName>
    </submittedName>
</protein>
<dbReference type="Proteomes" id="UP001172457">
    <property type="component" value="Unassembled WGS sequence"/>
</dbReference>
<reference evidence="1" key="1">
    <citation type="submission" date="2023-03" db="EMBL/GenBank/DDBJ databases">
        <title>Chromosome-scale reference genome and RAD-based genetic map of yellow starthistle (Centaurea solstitialis) reveal putative structural variation and QTLs associated with invader traits.</title>
        <authorList>
            <person name="Reatini B."/>
            <person name="Cang F.A."/>
            <person name="Jiang Q."/>
            <person name="Mckibben M.T.W."/>
            <person name="Barker M.S."/>
            <person name="Rieseberg L.H."/>
            <person name="Dlugosch K.M."/>
        </authorList>
    </citation>
    <scope>NUCLEOTIDE SEQUENCE</scope>
    <source>
        <strain evidence="1">CAN-66</strain>
        <tissue evidence="1">Leaf</tissue>
    </source>
</reference>
<sequence length="121" mass="13955">MSTSPEVPERKIPKPPDLYNETEQKRVEIDYKALSLLTIVDSRNSAKVMWGKLEKQLQRTESILHLHEDKVKGIVVNKKMVADSLALLIEKKRAFTSNSKHSRPAMCLRRSHVTRFALFAR</sequence>
<proteinExistence type="predicted"/>
<name>A0AA38VUM3_9ASTR</name>
<evidence type="ECO:0000313" key="2">
    <source>
        <dbReference type="Proteomes" id="UP001172457"/>
    </source>
</evidence>